<keyword evidence="2" id="KW-1185">Reference proteome</keyword>
<sequence>MVYYDRGSIVSGMLTVAAALRGCAENKCLDQDRGVARAAATDKSDAIHKAEGDYLVDAGFVAELNRELRAETGGGAVRVGLVTFEMMKD</sequence>
<evidence type="ECO:0000313" key="1">
    <source>
        <dbReference type="EMBL" id="ORZ29701.1"/>
    </source>
</evidence>
<proteinExistence type="predicted"/>
<name>A0A1Y2H6V3_9FUNG</name>
<reference evidence="1 2" key="1">
    <citation type="submission" date="2016-07" db="EMBL/GenBank/DDBJ databases">
        <title>Pervasive Adenine N6-methylation of Active Genes in Fungi.</title>
        <authorList>
            <consortium name="DOE Joint Genome Institute"/>
            <person name="Mondo S.J."/>
            <person name="Dannebaum R.O."/>
            <person name="Kuo R.C."/>
            <person name="Labutti K."/>
            <person name="Haridas S."/>
            <person name="Kuo A."/>
            <person name="Salamov A."/>
            <person name="Ahrendt S.R."/>
            <person name="Lipzen A."/>
            <person name="Sullivan W."/>
            <person name="Andreopoulos W.B."/>
            <person name="Clum A."/>
            <person name="Lindquist E."/>
            <person name="Daum C."/>
            <person name="Ramamoorthy G.K."/>
            <person name="Gryganskyi A."/>
            <person name="Culley D."/>
            <person name="Magnuson J.K."/>
            <person name="James T.Y."/>
            <person name="O'Malley M.A."/>
            <person name="Stajich J.E."/>
            <person name="Spatafora J.W."/>
            <person name="Visel A."/>
            <person name="Grigoriev I.V."/>
        </authorList>
    </citation>
    <scope>NUCLEOTIDE SEQUENCE [LARGE SCALE GENOMIC DNA]</scope>
    <source>
        <strain evidence="1 2">PL171</strain>
    </source>
</reference>
<comment type="caution">
    <text evidence="1">The sequence shown here is derived from an EMBL/GenBank/DDBJ whole genome shotgun (WGS) entry which is preliminary data.</text>
</comment>
<dbReference type="AlphaFoldDB" id="A0A1Y2H6V3"/>
<protein>
    <submittedName>
        <fullName evidence="1">Uncharacterized protein</fullName>
    </submittedName>
</protein>
<dbReference type="EMBL" id="MCFL01000133">
    <property type="protein sequence ID" value="ORZ29701.1"/>
    <property type="molecule type" value="Genomic_DNA"/>
</dbReference>
<evidence type="ECO:0000313" key="2">
    <source>
        <dbReference type="Proteomes" id="UP000193411"/>
    </source>
</evidence>
<organism evidence="1 2">
    <name type="scientific">Catenaria anguillulae PL171</name>
    <dbReference type="NCBI Taxonomy" id="765915"/>
    <lineage>
        <taxon>Eukaryota</taxon>
        <taxon>Fungi</taxon>
        <taxon>Fungi incertae sedis</taxon>
        <taxon>Blastocladiomycota</taxon>
        <taxon>Blastocladiomycetes</taxon>
        <taxon>Blastocladiales</taxon>
        <taxon>Catenariaceae</taxon>
        <taxon>Catenaria</taxon>
    </lineage>
</organism>
<feature type="non-terminal residue" evidence="1">
    <location>
        <position position="1"/>
    </location>
</feature>
<dbReference type="Proteomes" id="UP000193411">
    <property type="component" value="Unassembled WGS sequence"/>
</dbReference>
<gene>
    <name evidence="1" type="ORF">BCR44DRAFT_44176</name>
</gene>
<accession>A0A1Y2H6V3</accession>